<proteinExistence type="predicted"/>
<feature type="domain" description="TadE-like" evidence="2">
    <location>
        <begin position="13"/>
        <end position="55"/>
    </location>
</feature>
<keyword evidence="1" id="KW-0472">Membrane</keyword>
<evidence type="ECO:0000256" key="1">
    <source>
        <dbReference type="SAM" id="Phobius"/>
    </source>
</evidence>
<keyword evidence="1" id="KW-0812">Transmembrane</keyword>
<gene>
    <name evidence="3" type="ORF">GA0061102_1002270</name>
</gene>
<evidence type="ECO:0000259" key="2">
    <source>
        <dbReference type="Pfam" id="PF07811"/>
    </source>
</evidence>
<protein>
    <submittedName>
        <fullName evidence="3">Flp pilus assembly protein TadG</fullName>
    </submittedName>
</protein>
<feature type="transmembrane region" description="Helical" evidence="1">
    <location>
        <begin position="20"/>
        <end position="40"/>
    </location>
</feature>
<dbReference type="Proteomes" id="UP000199435">
    <property type="component" value="Unassembled WGS sequence"/>
</dbReference>
<accession>A0A1C3UAW4</accession>
<keyword evidence="4" id="KW-1185">Reference proteome</keyword>
<keyword evidence="1" id="KW-1133">Transmembrane helix</keyword>
<reference evidence="4" key="1">
    <citation type="submission" date="2016-08" db="EMBL/GenBank/DDBJ databases">
        <authorList>
            <person name="Varghese N."/>
            <person name="Submissions Spin"/>
        </authorList>
    </citation>
    <scope>NUCLEOTIDE SEQUENCE [LARGE SCALE GENOMIC DNA]</scope>
    <source>
        <strain evidence="4">HAMBI 2971</strain>
    </source>
</reference>
<dbReference type="AlphaFoldDB" id="A0A1C3UAW4"/>
<organism evidence="3 4">
    <name type="scientific">Rhizobium miluonense</name>
    <dbReference type="NCBI Taxonomy" id="411945"/>
    <lineage>
        <taxon>Bacteria</taxon>
        <taxon>Pseudomonadati</taxon>
        <taxon>Pseudomonadota</taxon>
        <taxon>Alphaproteobacteria</taxon>
        <taxon>Hyphomicrobiales</taxon>
        <taxon>Rhizobiaceae</taxon>
        <taxon>Rhizobium/Agrobacterium group</taxon>
        <taxon>Rhizobium</taxon>
    </lineage>
</organism>
<sequence length="140" mass="15152">MARVSDFNRAEGGAAAVEFALIAPLFVLLLLTLVAFAIYLTAAHSLQQLTADAARTAIAGISSSERTQLVQDYVNRSTINDAFLTKDKLTVTVATDPTNANQFTVSASYDASALPIWNLYTFAMPDQTIRRYSTIRIGGM</sequence>
<dbReference type="RefSeq" id="WP_092844143.1">
    <property type="nucleotide sequence ID" value="NZ_FMAH01000002.1"/>
</dbReference>
<dbReference type="STRING" id="411945.GA0061102_1002270"/>
<dbReference type="Pfam" id="PF07811">
    <property type="entry name" value="TadE"/>
    <property type="match status" value="1"/>
</dbReference>
<dbReference type="InterPro" id="IPR012495">
    <property type="entry name" value="TadE-like_dom"/>
</dbReference>
<dbReference type="EMBL" id="FMAH01000002">
    <property type="protein sequence ID" value="SCB12622.1"/>
    <property type="molecule type" value="Genomic_DNA"/>
</dbReference>
<name>A0A1C3UAW4_9HYPH</name>
<evidence type="ECO:0000313" key="3">
    <source>
        <dbReference type="EMBL" id="SCB12622.1"/>
    </source>
</evidence>
<dbReference type="OrthoDB" id="7356451at2"/>
<evidence type="ECO:0000313" key="4">
    <source>
        <dbReference type="Proteomes" id="UP000199435"/>
    </source>
</evidence>